<dbReference type="InterPro" id="IPR001584">
    <property type="entry name" value="Integrase_cat-core"/>
</dbReference>
<gene>
    <name evidence="3" type="ORF">ACFPP9_09245</name>
</gene>
<evidence type="ECO:0000259" key="2">
    <source>
        <dbReference type="Pfam" id="PF13683"/>
    </source>
</evidence>
<name>A0ABW0PW62_9HYPH</name>
<protein>
    <submittedName>
        <fullName evidence="3">Integrase core domain-containing protein</fullName>
    </submittedName>
</protein>
<accession>A0ABW0PW62</accession>
<dbReference type="EMBL" id="JBHSML010000003">
    <property type="protein sequence ID" value="MFC5515952.1"/>
    <property type="molecule type" value="Genomic_DNA"/>
</dbReference>
<dbReference type="Pfam" id="PF13683">
    <property type="entry name" value="rve_3"/>
    <property type="match status" value="1"/>
</dbReference>
<proteinExistence type="predicted"/>
<evidence type="ECO:0000313" key="3">
    <source>
        <dbReference type="EMBL" id="MFC5515952.1"/>
    </source>
</evidence>
<dbReference type="RefSeq" id="WP_380223888.1">
    <property type="nucleotide sequence ID" value="NZ_JAPKNH010000001.1"/>
</dbReference>
<dbReference type="Proteomes" id="UP001596150">
    <property type="component" value="Unassembled WGS sequence"/>
</dbReference>
<feature type="compositionally biased region" description="Basic and acidic residues" evidence="1">
    <location>
        <begin position="87"/>
        <end position="96"/>
    </location>
</feature>
<evidence type="ECO:0000256" key="1">
    <source>
        <dbReference type="SAM" id="MobiDB-lite"/>
    </source>
</evidence>
<sequence>MACDSRWDRPLSPACRLIPPGKSTQNAFAESLDGCLREEWLIGTPFSTLSKSYPPLMERGLKPPQTYSPLADIHPQSLYRNLRWKSRPQEARKRIVDSPSNRRKNGRQIRHVDRRR</sequence>
<comment type="caution">
    <text evidence="3">The sequence shown here is derived from an EMBL/GenBank/DDBJ whole genome shotgun (WGS) entry which is preliminary data.</text>
</comment>
<keyword evidence="4" id="KW-1185">Reference proteome</keyword>
<organism evidence="3 4">
    <name type="scientific">Kaistia terrae</name>
    <dbReference type="NCBI Taxonomy" id="537017"/>
    <lineage>
        <taxon>Bacteria</taxon>
        <taxon>Pseudomonadati</taxon>
        <taxon>Pseudomonadota</taxon>
        <taxon>Alphaproteobacteria</taxon>
        <taxon>Hyphomicrobiales</taxon>
        <taxon>Kaistiaceae</taxon>
        <taxon>Kaistia</taxon>
    </lineage>
</organism>
<feature type="region of interest" description="Disordered" evidence="1">
    <location>
        <begin position="82"/>
        <end position="116"/>
    </location>
</feature>
<evidence type="ECO:0000313" key="4">
    <source>
        <dbReference type="Proteomes" id="UP001596150"/>
    </source>
</evidence>
<feature type="domain" description="Integrase catalytic" evidence="2">
    <location>
        <begin position="15"/>
        <end position="50"/>
    </location>
</feature>
<feature type="compositionally biased region" description="Basic residues" evidence="1">
    <location>
        <begin position="101"/>
        <end position="116"/>
    </location>
</feature>
<reference evidence="4" key="1">
    <citation type="journal article" date="2019" name="Int. J. Syst. Evol. Microbiol.">
        <title>The Global Catalogue of Microorganisms (GCM) 10K type strain sequencing project: providing services to taxonomists for standard genome sequencing and annotation.</title>
        <authorList>
            <consortium name="The Broad Institute Genomics Platform"/>
            <consortium name="The Broad Institute Genome Sequencing Center for Infectious Disease"/>
            <person name="Wu L."/>
            <person name="Ma J."/>
        </authorList>
    </citation>
    <scope>NUCLEOTIDE SEQUENCE [LARGE SCALE GENOMIC DNA]</scope>
    <source>
        <strain evidence="4">KACC 12633</strain>
    </source>
</reference>